<feature type="domain" description="NAD-dependent epimerase/dehydratase" evidence="1">
    <location>
        <begin position="4"/>
        <end position="184"/>
    </location>
</feature>
<name>A0ABD0BDA7_AERCA</name>
<dbReference type="InterPro" id="IPR001509">
    <property type="entry name" value="Epimerase_deHydtase"/>
</dbReference>
<dbReference type="PANTHER" id="PTHR43245">
    <property type="entry name" value="BIFUNCTIONAL POLYMYXIN RESISTANCE PROTEIN ARNA"/>
    <property type="match status" value="1"/>
</dbReference>
<evidence type="ECO:0000313" key="2">
    <source>
        <dbReference type="EMBL" id="GJB93449.1"/>
    </source>
</evidence>
<accession>A0ABD0BDA7</accession>
<comment type="caution">
    <text evidence="2">The sequence shown here is derived from an EMBL/GenBank/DDBJ whole genome shotgun (WGS) entry which is preliminary data.</text>
</comment>
<protein>
    <recommendedName>
        <fullName evidence="1">NAD-dependent epimerase/dehydratase domain-containing protein</fullName>
    </recommendedName>
</protein>
<dbReference type="EMBL" id="BPOP01000046">
    <property type="protein sequence ID" value="GJB93449.1"/>
    <property type="molecule type" value="Genomic_DNA"/>
</dbReference>
<dbReference type="Proteomes" id="UP000737420">
    <property type="component" value="Unassembled WGS sequence"/>
</dbReference>
<dbReference type="SUPFAM" id="SSF51735">
    <property type="entry name" value="NAD(P)-binding Rossmann-fold domains"/>
    <property type="match status" value="1"/>
</dbReference>
<organism evidence="2 3">
    <name type="scientific">Aeromonas caviae</name>
    <name type="common">Aeromonas punctata</name>
    <dbReference type="NCBI Taxonomy" id="648"/>
    <lineage>
        <taxon>Bacteria</taxon>
        <taxon>Pseudomonadati</taxon>
        <taxon>Pseudomonadota</taxon>
        <taxon>Gammaproteobacteria</taxon>
        <taxon>Aeromonadales</taxon>
        <taxon>Aeromonadaceae</taxon>
        <taxon>Aeromonas</taxon>
    </lineage>
</organism>
<reference evidence="2 3" key="1">
    <citation type="submission" date="2021-07" db="EMBL/GenBank/DDBJ databases">
        <title>Draft genome sequence of carbapenem-resistant Aeromonas spp. in Japan.</title>
        <authorList>
            <person name="Maehana S."/>
            <person name="Suzuki M."/>
            <person name="Kitasato H."/>
        </authorList>
    </citation>
    <scope>NUCLEOTIDE SEQUENCE [LARGE SCALE GENOMIC DNA]</scope>
    <source>
        <strain evidence="2 3">KAM382</strain>
    </source>
</reference>
<dbReference type="PANTHER" id="PTHR43245:SF55">
    <property type="entry name" value="NAD(P)-BINDING DOMAIN-CONTAINING PROTEIN"/>
    <property type="match status" value="1"/>
</dbReference>
<gene>
    <name evidence="2" type="ORF">KAM382_35100</name>
</gene>
<dbReference type="RefSeq" id="WP_203764738.1">
    <property type="nucleotide sequence ID" value="NZ_AP024402.1"/>
</dbReference>
<dbReference type="Pfam" id="PF01370">
    <property type="entry name" value="Epimerase"/>
    <property type="match status" value="1"/>
</dbReference>
<dbReference type="AlphaFoldDB" id="A0ABD0BDA7"/>
<proteinExistence type="predicted"/>
<evidence type="ECO:0000259" key="1">
    <source>
        <dbReference type="Pfam" id="PF01370"/>
    </source>
</evidence>
<sequence>MKTILVTGSKGFLGSAFIKELQFNHRVNIIEFDRSCSLDSLNEKLIAADFIAHFAGEVNPKCSDDEFITSNAGLTESLIRELRMIGKSIPILFTSTIHAIEPKNAYGKSKQVAEAALAHYAQESKALVWLFRLPHVFGPGCKPNYNSAISTWIYNSINNIEIKVYDRDIKINYCYSKDIVKQFSQIIYCEGDGFGIKEIQPNIIYPTTLGNVVDLIEAIRLSQINPSDGFESKLMETYQSYLIPSNDNDGTLFS</sequence>
<dbReference type="InterPro" id="IPR050177">
    <property type="entry name" value="Lipid_A_modif_metabolic_enz"/>
</dbReference>
<evidence type="ECO:0000313" key="3">
    <source>
        <dbReference type="Proteomes" id="UP000737420"/>
    </source>
</evidence>
<dbReference type="Gene3D" id="3.40.50.720">
    <property type="entry name" value="NAD(P)-binding Rossmann-like Domain"/>
    <property type="match status" value="1"/>
</dbReference>
<dbReference type="InterPro" id="IPR036291">
    <property type="entry name" value="NAD(P)-bd_dom_sf"/>
</dbReference>